<name>A0A0X3TR30_9RHOB</name>
<dbReference type="OrthoDB" id="9794948at2"/>
<dbReference type="InterPro" id="IPR007396">
    <property type="entry name" value="TR_PAI2-type"/>
</dbReference>
<proteinExistence type="predicted"/>
<dbReference type="EMBL" id="LQBQ01000023">
    <property type="protein sequence ID" value="KUJ78149.1"/>
    <property type="molecule type" value="Genomic_DNA"/>
</dbReference>
<dbReference type="Pfam" id="PF04299">
    <property type="entry name" value="FMN_bind_2"/>
    <property type="match status" value="1"/>
</dbReference>
<gene>
    <name evidence="1" type="ORF">AVO45_09350</name>
</gene>
<sequence>MHPNPAFRVEDRARNIAFARDRAFGVLAVPGAEAPLLSHVPFLLDQEGQVAEMHLVRSNPIVRALERPQPVRIAVAGPDSYVSPDWYGVAEQVPTWNYVAVHLIGVLELRPQAELRDLLDRQSAFFETRLAPKPPWTADKMAPEALQRLMRMIVPCRMRVDEIQGTWKLNQNKDEAARLGAADQVGGADFGSETRALSALMRKV</sequence>
<accession>A0A0X3TR30</accession>
<protein>
    <submittedName>
        <fullName evidence="1">Negative transcriptional regulator</fullName>
    </submittedName>
</protein>
<keyword evidence="2" id="KW-1185">Reference proteome</keyword>
<dbReference type="PANTHER" id="PTHR35802:SF1">
    <property type="entry name" value="PROTEASE SYNTHASE AND SPORULATION PROTEIN PAI 2"/>
    <property type="match status" value="1"/>
</dbReference>
<dbReference type="SUPFAM" id="SSF50475">
    <property type="entry name" value="FMN-binding split barrel"/>
    <property type="match status" value="1"/>
</dbReference>
<dbReference type="PIRSF" id="PIRSF010372">
    <property type="entry name" value="PaiB"/>
    <property type="match status" value="1"/>
</dbReference>
<dbReference type="STRING" id="1685379.AVO45_09350"/>
<reference evidence="2" key="1">
    <citation type="submission" date="2015-12" db="EMBL/GenBank/DDBJ databases">
        <authorList>
            <person name="Zhang G."/>
            <person name="Stingl U."/>
        </authorList>
    </citation>
    <scope>NUCLEOTIDE SEQUENCE [LARGE SCALE GENOMIC DNA]</scope>
    <source>
        <strain evidence="2">ZGT118</strain>
    </source>
</reference>
<dbReference type="PANTHER" id="PTHR35802">
    <property type="entry name" value="PROTEASE SYNTHASE AND SPORULATION PROTEIN PAI 2"/>
    <property type="match status" value="1"/>
</dbReference>
<dbReference type="AlphaFoldDB" id="A0A0X3TR30"/>
<organism evidence="1 2">
    <name type="scientific">Ruegeria marisrubri</name>
    <dbReference type="NCBI Taxonomy" id="1685379"/>
    <lineage>
        <taxon>Bacteria</taxon>
        <taxon>Pseudomonadati</taxon>
        <taxon>Pseudomonadota</taxon>
        <taxon>Alphaproteobacteria</taxon>
        <taxon>Rhodobacterales</taxon>
        <taxon>Roseobacteraceae</taxon>
        <taxon>Ruegeria</taxon>
    </lineage>
</organism>
<dbReference type="Gene3D" id="2.30.110.10">
    <property type="entry name" value="Electron Transport, Fmn-binding Protein, Chain A"/>
    <property type="match status" value="1"/>
</dbReference>
<dbReference type="InterPro" id="IPR012349">
    <property type="entry name" value="Split_barrel_FMN-bd"/>
</dbReference>
<dbReference type="Proteomes" id="UP000053791">
    <property type="component" value="Unassembled WGS sequence"/>
</dbReference>
<evidence type="ECO:0000313" key="1">
    <source>
        <dbReference type="EMBL" id="KUJ78149.1"/>
    </source>
</evidence>
<evidence type="ECO:0000313" key="2">
    <source>
        <dbReference type="Proteomes" id="UP000053791"/>
    </source>
</evidence>
<comment type="caution">
    <text evidence="1">The sequence shown here is derived from an EMBL/GenBank/DDBJ whole genome shotgun (WGS) entry which is preliminary data.</text>
</comment>
<dbReference type="RefSeq" id="WP_068347343.1">
    <property type="nucleotide sequence ID" value="NZ_LQBQ01000023.1"/>
</dbReference>